<sequence>MDRPGMLSEMERTRRLTKKVERNVVADLKRKSKKNKPLTPLQLAQAKYITHIHVEFEASLRRCVYGPVGVRVFMYSMMRARQRQAFRLLKATGPLRRPTTQETTSAPGCSLKLQ</sequence>
<evidence type="ECO:0000313" key="3">
    <source>
        <dbReference type="Proteomes" id="UP000041254"/>
    </source>
</evidence>
<dbReference type="InParanoid" id="A0A0G4FHZ1"/>
<evidence type="ECO:0000313" key="2">
    <source>
        <dbReference type="EMBL" id="CEM12724.1"/>
    </source>
</evidence>
<dbReference type="EMBL" id="CDMY01000436">
    <property type="protein sequence ID" value="CEM12724.1"/>
    <property type="molecule type" value="Genomic_DNA"/>
</dbReference>
<evidence type="ECO:0000256" key="1">
    <source>
        <dbReference type="SAM" id="MobiDB-lite"/>
    </source>
</evidence>
<name>A0A0G4FHZ1_VITBC</name>
<gene>
    <name evidence="2" type="ORF">Vbra_15434</name>
</gene>
<protein>
    <submittedName>
        <fullName evidence="2">Uncharacterized protein</fullName>
    </submittedName>
</protein>
<reference evidence="2 3" key="1">
    <citation type="submission" date="2014-11" db="EMBL/GenBank/DDBJ databases">
        <authorList>
            <person name="Zhu J."/>
            <person name="Qi W."/>
            <person name="Song R."/>
        </authorList>
    </citation>
    <scope>NUCLEOTIDE SEQUENCE [LARGE SCALE GENOMIC DNA]</scope>
</reference>
<organism evidence="2 3">
    <name type="scientific">Vitrella brassicaformis (strain CCMP3155)</name>
    <dbReference type="NCBI Taxonomy" id="1169540"/>
    <lineage>
        <taxon>Eukaryota</taxon>
        <taxon>Sar</taxon>
        <taxon>Alveolata</taxon>
        <taxon>Colpodellida</taxon>
        <taxon>Vitrellaceae</taxon>
        <taxon>Vitrella</taxon>
    </lineage>
</organism>
<keyword evidence="3" id="KW-1185">Reference proteome</keyword>
<accession>A0A0G4FHZ1</accession>
<dbReference type="AlphaFoldDB" id="A0A0G4FHZ1"/>
<feature type="compositionally biased region" description="Polar residues" evidence="1">
    <location>
        <begin position="98"/>
        <end position="114"/>
    </location>
</feature>
<proteinExistence type="predicted"/>
<dbReference type="Proteomes" id="UP000041254">
    <property type="component" value="Unassembled WGS sequence"/>
</dbReference>
<dbReference type="VEuPathDB" id="CryptoDB:Vbra_15434"/>
<feature type="region of interest" description="Disordered" evidence="1">
    <location>
        <begin position="91"/>
        <end position="114"/>
    </location>
</feature>